<proteinExistence type="predicted"/>
<reference evidence="3" key="1">
    <citation type="submission" date="2013-07" db="EMBL/GenBank/DDBJ databases">
        <title>The genome sequence of Escherichia coli UMEA 3162-1.</title>
        <authorList>
            <consortium name="The Broad Institute Genome Sequencing Platform"/>
            <consortium name="The Broad Institute Genome Sequencing Center for Infectious Disease"/>
            <person name="Feldgarden M."/>
            <person name="Frimodt-Moller N."/>
            <person name="Leihof R.F."/>
            <person name="Rasmussen L."/>
            <person name="Young S.K."/>
            <person name="Zeng Q."/>
            <person name="Gargeya S."/>
            <person name="Abouelleil A."/>
            <person name="Alvarado L."/>
            <person name="Berlin A.M."/>
            <person name="Chapman S.B."/>
            <person name="Gainer-Dewar J."/>
            <person name="Goldberg J."/>
            <person name="Gnerre S."/>
            <person name="Griggs A."/>
            <person name="Gujja S."/>
            <person name="Hansen M."/>
            <person name="Howarth C."/>
            <person name="Imamovic A."/>
            <person name="Larimer J."/>
            <person name="McCowan C."/>
            <person name="Murphy C."/>
            <person name="Pearson M."/>
            <person name="Poon T."/>
            <person name="Priest M."/>
            <person name="Roberts A."/>
            <person name="Saif S."/>
            <person name="Shea T."/>
            <person name="Sykes S."/>
            <person name="Wortman J."/>
            <person name="Nusbaum C."/>
            <person name="Birren B."/>
        </authorList>
    </citation>
    <scope>NUCLEOTIDE SEQUENCE [LARGE SCALE GENOMIC DNA]</scope>
    <source>
        <strain evidence="3">UMEA 3162-1</strain>
    </source>
</reference>
<organism evidence="2 3">
    <name type="scientific">Escherichia coli (strain UMEA 3162-1)</name>
    <dbReference type="NCBI Taxonomy" id="1281200"/>
    <lineage>
        <taxon>Bacteria</taxon>
        <taxon>Pseudomonadati</taxon>
        <taxon>Pseudomonadota</taxon>
        <taxon>Gammaproteobacteria</taxon>
        <taxon>Enterobacterales</taxon>
        <taxon>Enterobacteriaceae</taxon>
        <taxon>Escherichia</taxon>
    </lineage>
</organism>
<sequence length="193" mass="22653">MFYPAVDYLVIILLLAFLMVTLFACIFCLRHEYIRKESEKRKKDFFKKKELNITEFSWFRYNQHNETGINITMDKTIIVMVAVNGRMFSKKYSITSLTFDTKNITEAALYENGIVTRKLTLHRHVSDDRPAGVPSKQPIRTIRLCIRQKDHTDDISFILYQGRLEQRGHNYTIIKGKANSVILLLKMLLTNKI</sequence>
<keyword evidence="1" id="KW-0472">Membrane</keyword>
<evidence type="ECO:0000313" key="3">
    <source>
        <dbReference type="Proteomes" id="UP000016035"/>
    </source>
</evidence>
<evidence type="ECO:0000313" key="2">
    <source>
        <dbReference type="EMBL" id="EQX17039.1"/>
    </source>
</evidence>
<dbReference type="PATRIC" id="fig|1281200.3.peg.5217"/>
<gene>
    <name evidence="2" type="ORF">G925_05044</name>
</gene>
<dbReference type="EMBL" id="AWBU01000049">
    <property type="protein sequence ID" value="EQX17039.1"/>
    <property type="molecule type" value="Genomic_DNA"/>
</dbReference>
<comment type="caution">
    <text evidence="2">The sequence shown here is derived from an EMBL/GenBank/DDBJ whole genome shotgun (WGS) entry which is preliminary data.</text>
</comment>
<evidence type="ECO:0000256" key="1">
    <source>
        <dbReference type="SAM" id="Phobius"/>
    </source>
</evidence>
<accession>A0A0E2LAN7</accession>
<keyword evidence="1" id="KW-0812">Transmembrane</keyword>
<dbReference type="Proteomes" id="UP000016035">
    <property type="component" value="Unassembled WGS sequence"/>
</dbReference>
<dbReference type="AlphaFoldDB" id="A0A0E2LAN7"/>
<protein>
    <submittedName>
        <fullName evidence="2">Uncharacterized protein</fullName>
    </submittedName>
</protein>
<name>A0A0E2LAN7_ECOU3</name>
<dbReference type="RefSeq" id="WP_021561191.1">
    <property type="nucleotide sequence ID" value="NZ_KE701773.1"/>
</dbReference>
<dbReference type="HOGENOM" id="CLU_098658_0_0_6"/>
<keyword evidence="1" id="KW-1133">Transmembrane helix</keyword>
<feature type="transmembrane region" description="Helical" evidence="1">
    <location>
        <begin position="6"/>
        <end position="29"/>
    </location>
</feature>